<reference evidence="1" key="1">
    <citation type="submission" date="2014-05" db="EMBL/GenBank/DDBJ databases">
        <authorList>
            <person name="Chronopoulou M."/>
        </authorList>
    </citation>
    <scope>NUCLEOTIDE SEQUENCE</scope>
    <source>
        <tissue evidence="1">Whole organism</tissue>
    </source>
</reference>
<dbReference type="EMBL" id="HACA01002795">
    <property type="protein sequence ID" value="CDW20156.1"/>
    <property type="molecule type" value="Transcribed_RNA"/>
</dbReference>
<evidence type="ECO:0000313" key="1">
    <source>
        <dbReference type="EMBL" id="CDW20156.1"/>
    </source>
</evidence>
<accession>A0A0K2T3Y1</accession>
<protein>
    <submittedName>
        <fullName evidence="1">Uncharacterized protein</fullName>
    </submittedName>
</protein>
<proteinExistence type="predicted"/>
<dbReference type="AlphaFoldDB" id="A0A0K2T3Y1"/>
<name>A0A0K2T3Y1_LEPSM</name>
<organism evidence="1">
    <name type="scientific">Lepeophtheirus salmonis</name>
    <name type="common">Salmon louse</name>
    <name type="synonym">Caligus salmonis</name>
    <dbReference type="NCBI Taxonomy" id="72036"/>
    <lineage>
        <taxon>Eukaryota</taxon>
        <taxon>Metazoa</taxon>
        <taxon>Ecdysozoa</taxon>
        <taxon>Arthropoda</taxon>
        <taxon>Crustacea</taxon>
        <taxon>Multicrustacea</taxon>
        <taxon>Hexanauplia</taxon>
        <taxon>Copepoda</taxon>
        <taxon>Siphonostomatoida</taxon>
        <taxon>Caligidae</taxon>
        <taxon>Lepeophtheirus</taxon>
    </lineage>
</organism>
<sequence>MRSAVLKTRRADLNDFVISLYYKTK</sequence>